<evidence type="ECO:0000313" key="3">
    <source>
        <dbReference type="Proteomes" id="UP000001074"/>
    </source>
</evidence>
<organism evidence="2 3">
    <name type="scientific">Myotis lucifugus</name>
    <name type="common">Little brown bat</name>
    <dbReference type="NCBI Taxonomy" id="59463"/>
    <lineage>
        <taxon>Eukaryota</taxon>
        <taxon>Metazoa</taxon>
        <taxon>Chordata</taxon>
        <taxon>Craniata</taxon>
        <taxon>Vertebrata</taxon>
        <taxon>Euteleostomi</taxon>
        <taxon>Mammalia</taxon>
        <taxon>Eutheria</taxon>
        <taxon>Laurasiatheria</taxon>
        <taxon>Chiroptera</taxon>
        <taxon>Yangochiroptera</taxon>
        <taxon>Vespertilionidae</taxon>
        <taxon>Myotis</taxon>
    </lineage>
</organism>
<feature type="compositionally biased region" description="Basic residues" evidence="1">
    <location>
        <begin position="1"/>
        <end position="12"/>
    </location>
</feature>
<sequence length="58" mass="6458">FSTRTQGRRHYKASGPNQTATTTTTGASPGKIQGAWKKGHRLADQWGPRSQPQRKRHS</sequence>
<dbReference type="EMBL" id="AAPE02043751">
    <property type="status" value="NOT_ANNOTATED_CDS"/>
    <property type="molecule type" value="Genomic_DNA"/>
</dbReference>
<name>G1QAG9_MYOLU</name>
<dbReference type="HOGENOM" id="CLU_2984295_0_0_1"/>
<protein>
    <submittedName>
        <fullName evidence="2">Uncharacterized protein</fullName>
    </submittedName>
</protein>
<evidence type="ECO:0000256" key="1">
    <source>
        <dbReference type="SAM" id="MobiDB-lite"/>
    </source>
</evidence>
<evidence type="ECO:0000313" key="2">
    <source>
        <dbReference type="Ensembl" id="ENSMLUP00000020702.1"/>
    </source>
</evidence>
<accession>G1QAG9</accession>
<reference evidence="2" key="3">
    <citation type="submission" date="2025-09" db="UniProtKB">
        <authorList>
            <consortium name="Ensembl"/>
        </authorList>
    </citation>
    <scope>IDENTIFICATION</scope>
</reference>
<proteinExistence type="predicted"/>
<reference evidence="2" key="2">
    <citation type="submission" date="2025-08" db="UniProtKB">
        <authorList>
            <consortium name="Ensembl"/>
        </authorList>
    </citation>
    <scope>IDENTIFICATION</scope>
</reference>
<dbReference type="InParanoid" id="G1QAG9"/>
<keyword evidence="3" id="KW-1185">Reference proteome</keyword>
<dbReference type="Ensembl" id="ENSMLUT00000030624.1">
    <property type="protein sequence ID" value="ENSMLUP00000020702.1"/>
    <property type="gene ID" value="ENSMLUG00000026572.1"/>
</dbReference>
<reference evidence="2 3" key="1">
    <citation type="journal article" date="2011" name="Nature">
        <title>A high-resolution map of human evolutionary constraint using 29 mammals.</title>
        <authorList>
            <person name="Lindblad-Toh K."/>
            <person name="Garber M."/>
            <person name="Zuk O."/>
            <person name="Lin M.F."/>
            <person name="Parker B.J."/>
            <person name="Washietl S."/>
            <person name="Kheradpour P."/>
            <person name="Ernst J."/>
            <person name="Jordan G."/>
            <person name="Mauceli E."/>
            <person name="Ward L.D."/>
            <person name="Lowe C.B."/>
            <person name="Holloway A.K."/>
            <person name="Clamp M."/>
            <person name="Gnerre S."/>
            <person name="Alfoldi J."/>
            <person name="Beal K."/>
            <person name="Chang J."/>
            <person name="Clawson H."/>
            <person name="Cuff J."/>
            <person name="Di Palma F."/>
            <person name="Fitzgerald S."/>
            <person name="Flicek P."/>
            <person name="Guttman M."/>
            <person name="Hubisz M.J."/>
            <person name="Jaffe D.B."/>
            <person name="Jungreis I."/>
            <person name="Kent W.J."/>
            <person name="Kostka D."/>
            <person name="Lara M."/>
            <person name="Martins A.L."/>
            <person name="Massingham T."/>
            <person name="Moltke I."/>
            <person name="Raney B.J."/>
            <person name="Rasmussen M.D."/>
            <person name="Robinson J."/>
            <person name="Stark A."/>
            <person name="Vilella A.J."/>
            <person name="Wen J."/>
            <person name="Xie X."/>
            <person name="Zody M.C."/>
            <person name="Baldwin J."/>
            <person name="Bloom T."/>
            <person name="Chin C.W."/>
            <person name="Heiman D."/>
            <person name="Nicol R."/>
            <person name="Nusbaum C."/>
            <person name="Young S."/>
            <person name="Wilkinson J."/>
            <person name="Worley K.C."/>
            <person name="Kovar C.L."/>
            <person name="Muzny D.M."/>
            <person name="Gibbs R.A."/>
            <person name="Cree A."/>
            <person name="Dihn H.H."/>
            <person name="Fowler G."/>
            <person name="Jhangiani S."/>
            <person name="Joshi V."/>
            <person name="Lee S."/>
            <person name="Lewis L.R."/>
            <person name="Nazareth L.V."/>
            <person name="Okwuonu G."/>
            <person name="Santibanez J."/>
            <person name="Warren W.C."/>
            <person name="Mardis E.R."/>
            <person name="Weinstock G.M."/>
            <person name="Wilson R.K."/>
            <person name="Delehaunty K."/>
            <person name="Dooling D."/>
            <person name="Fronik C."/>
            <person name="Fulton L."/>
            <person name="Fulton B."/>
            <person name="Graves T."/>
            <person name="Minx P."/>
            <person name="Sodergren E."/>
            <person name="Birney E."/>
            <person name="Margulies E.H."/>
            <person name="Herrero J."/>
            <person name="Green E.D."/>
            <person name="Haussler D."/>
            <person name="Siepel A."/>
            <person name="Goldman N."/>
            <person name="Pollard K.S."/>
            <person name="Pedersen J.S."/>
            <person name="Lander E.S."/>
            <person name="Kellis M."/>
        </authorList>
    </citation>
    <scope>NUCLEOTIDE SEQUENCE [LARGE SCALE GENOMIC DNA]</scope>
</reference>
<dbReference type="AlphaFoldDB" id="G1QAG9"/>
<dbReference type="Proteomes" id="UP000001074">
    <property type="component" value="Unassembled WGS sequence"/>
</dbReference>
<feature type="region of interest" description="Disordered" evidence="1">
    <location>
        <begin position="1"/>
        <end position="58"/>
    </location>
</feature>